<dbReference type="Pfam" id="PF01458">
    <property type="entry name" value="SUFBD_core"/>
    <property type="match status" value="1"/>
</dbReference>
<keyword evidence="6" id="KW-1185">Reference proteome</keyword>
<gene>
    <name evidence="5" type="primary">gb04334</name>
    <name evidence="5" type="ORF">PR202_gb04334</name>
</gene>
<dbReference type="PANTHER" id="PTHR30508">
    <property type="entry name" value="FES CLUSTER ASSEMBLY PROTEIN SUF"/>
    <property type="match status" value="1"/>
</dbReference>
<feature type="region of interest" description="Disordered" evidence="2">
    <location>
        <begin position="143"/>
        <end position="162"/>
    </location>
</feature>
<dbReference type="Pfam" id="PF19295">
    <property type="entry name" value="SufBD_N"/>
    <property type="match status" value="1"/>
</dbReference>
<comment type="caution">
    <text evidence="5">The sequence shown here is derived from an EMBL/GenBank/DDBJ whole genome shotgun (WGS) entry which is preliminary data.</text>
</comment>
<evidence type="ECO:0000259" key="4">
    <source>
        <dbReference type="Pfam" id="PF19295"/>
    </source>
</evidence>
<protein>
    <submittedName>
        <fullName evidence="5">Uncharacterized protein</fullName>
    </submittedName>
</protein>
<dbReference type="SUPFAM" id="SSF101960">
    <property type="entry name" value="Stabilizer of iron transporter SufD"/>
    <property type="match status" value="1"/>
</dbReference>
<reference evidence="5" key="1">
    <citation type="journal article" date="2018" name="DNA Res.">
        <title>Multiple hybrid de novo genome assembly of finger millet, an orphan allotetraploid crop.</title>
        <authorList>
            <person name="Hatakeyama M."/>
            <person name="Aluri S."/>
            <person name="Balachadran M.T."/>
            <person name="Sivarajan S.R."/>
            <person name="Patrignani A."/>
            <person name="Gruter S."/>
            <person name="Poveda L."/>
            <person name="Shimizu-Inatsugi R."/>
            <person name="Baeten J."/>
            <person name="Francoijs K.J."/>
            <person name="Nataraja K.N."/>
            <person name="Reddy Y.A.N."/>
            <person name="Phadnis S."/>
            <person name="Ravikumar R.L."/>
            <person name="Schlapbach R."/>
            <person name="Sreeman S.M."/>
            <person name="Shimizu K.K."/>
        </authorList>
    </citation>
    <scope>NUCLEOTIDE SEQUENCE</scope>
</reference>
<comment type="similarity">
    <text evidence="1">Belongs to the iron-sulfur cluster assembly SufBD family.</text>
</comment>
<proteinExistence type="inferred from homology"/>
<name>A0AAV5E1V6_ELECO</name>
<dbReference type="AlphaFoldDB" id="A0AAV5E1V6"/>
<organism evidence="5 6">
    <name type="scientific">Eleusine coracana subsp. coracana</name>
    <dbReference type="NCBI Taxonomy" id="191504"/>
    <lineage>
        <taxon>Eukaryota</taxon>
        <taxon>Viridiplantae</taxon>
        <taxon>Streptophyta</taxon>
        <taxon>Embryophyta</taxon>
        <taxon>Tracheophyta</taxon>
        <taxon>Spermatophyta</taxon>
        <taxon>Magnoliopsida</taxon>
        <taxon>Liliopsida</taxon>
        <taxon>Poales</taxon>
        <taxon>Poaceae</taxon>
        <taxon>PACMAD clade</taxon>
        <taxon>Chloridoideae</taxon>
        <taxon>Cynodonteae</taxon>
        <taxon>Eleusininae</taxon>
        <taxon>Eleusine</taxon>
    </lineage>
</organism>
<evidence type="ECO:0000259" key="3">
    <source>
        <dbReference type="Pfam" id="PF01458"/>
    </source>
</evidence>
<reference evidence="5" key="2">
    <citation type="submission" date="2021-12" db="EMBL/GenBank/DDBJ databases">
        <title>Resequencing data analysis of finger millet.</title>
        <authorList>
            <person name="Hatakeyama M."/>
            <person name="Aluri S."/>
            <person name="Balachadran M.T."/>
            <person name="Sivarajan S.R."/>
            <person name="Poveda L."/>
            <person name="Shimizu-Inatsugi R."/>
            <person name="Schlapbach R."/>
            <person name="Sreeman S.M."/>
            <person name="Shimizu K.K."/>
        </authorList>
    </citation>
    <scope>NUCLEOTIDE SEQUENCE</scope>
</reference>
<feature type="domain" description="SUF system FeS cluster assembly SufBD N-terminal" evidence="4">
    <location>
        <begin position="268"/>
        <end position="340"/>
    </location>
</feature>
<evidence type="ECO:0000313" key="5">
    <source>
        <dbReference type="EMBL" id="GJN17279.1"/>
    </source>
</evidence>
<dbReference type="Proteomes" id="UP001054889">
    <property type="component" value="Unassembled WGS sequence"/>
</dbReference>
<evidence type="ECO:0000256" key="1">
    <source>
        <dbReference type="ARBA" id="ARBA00043967"/>
    </source>
</evidence>
<sequence>MCEVARNLRREGRRPSQPYPVACVRPSAATRLSATRPRTVPTNAVVTSPSRAAHLRGARAVRPFPTRVPATQQSPIPFLLLLLLALLFPSPIRPPPSRTMALLHLARSPPAPSPPSSAWASASYGGSQRRVSARRRGGLSVVAVQTGPQKPSPSSTAAEDESDALQKLLKREYKYGFVSDFESFSIPKGLSEATVRRISELKAEPAWMLDFRLAAYRRFLTMVEPTWSDNDYAPVDLQSICYYSAPKAKPKLNSLDEKRLANVAVDAVIDSTSIATTHREALMAKGVIFCSISEAIREYPDLVKRYLGSVVPPGDNYYAALNSAVFSDGSFCYVPKDTVCPMEISTYFRINDKETGQFERTLIVADDRSTVSYLEGCTAPAYDSNQLHAAVVELVCEEGAEIKYSTVQNWYAGDEQGNGGIYNFVTKRGRCKGRGSKISWTQVETAITLAKRGAPRG</sequence>
<evidence type="ECO:0000256" key="2">
    <source>
        <dbReference type="SAM" id="MobiDB-lite"/>
    </source>
</evidence>
<feature type="domain" description="SUF system FeS cluster assembly SufBD core" evidence="3">
    <location>
        <begin position="348"/>
        <end position="446"/>
    </location>
</feature>
<feature type="compositionally biased region" description="Polar residues" evidence="2">
    <location>
        <begin position="146"/>
        <end position="157"/>
    </location>
</feature>
<dbReference type="GO" id="GO:0016226">
    <property type="term" value="P:iron-sulfur cluster assembly"/>
    <property type="evidence" value="ECO:0007669"/>
    <property type="project" value="InterPro"/>
</dbReference>
<dbReference type="InterPro" id="IPR045595">
    <property type="entry name" value="SufBD_N"/>
</dbReference>
<dbReference type="PANTHER" id="PTHR30508:SF1">
    <property type="entry name" value="UPF0051 PROTEIN ABCI8, CHLOROPLASTIC-RELATED"/>
    <property type="match status" value="1"/>
</dbReference>
<dbReference type="InterPro" id="IPR037284">
    <property type="entry name" value="SUF_FeS_clus_asmbl_SufBD_sf"/>
</dbReference>
<dbReference type="InterPro" id="IPR055346">
    <property type="entry name" value="Fe-S_cluster_assembly_SufBD"/>
</dbReference>
<dbReference type="EMBL" id="BQKI01000073">
    <property type="protein sequence ID" value="GJN17279.1"/>
    <property type="molecule type" value="Genomic_DNA"/>
</dbReference>
<dbReference type="InterPro" id="IPR000825">
    <property type="entry name" value="SUF_FeS_clus_asmbl_SufBD_core"/>
</dbReference>
<accession>A0AAV5E1V6</accession>
<evidence type="ECO:0000313" key="6">
    <source>
        <dbReference type="Proteomes" id="UP001054889"/>
    </source>
</evidence>